<name>A0A146G8E7_TERSA</name>
<gene>
    <name evidence="1" type="ORF">TSACC_22149</name>
</gene>
<dbReference type="AlphaFoldDB" id="A0A146G8E7"/>
<dbReference type="OrthoDB" id="9793330at2"/>
<reference evidence="2" key="1">
    <citation type="journal article" date="2017" name="Genome Announc.">
        <title>Draft Genome Sequence of Terrimicrobium sacchariphilum NM-5T, a Facultative Anaerobic Soil Bacterium of the Class Spartobacteria.</title>
        <authorList>
            <person name="Qiu Y.L."/>
            <person name="Tourlousse D.M."/>
            <person name="Matsuura N."/>
            <person name="Ohashi A."/>
            <person name="Sekiguchi Y."/>
        </authorList>
    </citation>
    <scope>NUCLEOTIDE SEQUENCE [LARGE SCALE GENOMIC DNA]</scope>
    <source>
        <strain evidence="2">NM-5</strain>
    </source>
</reference>
<accession>A0A146G8E7</accession>
<dbReference type="InterPro" id="IPR026406">
    <property type="entry name" value="Ver/Plancto_CHP"/>
</dbReference>
<evidence type="ECO:0000313" key="1">
    <source>
        <dbReference type="EMBL" id="GAT33731.1"/>
    </source>
</evidence>
<comment type="caution">
    <text evidence="1">The sequence shown here is derived from an EMBL/GenBank/DDBJ whole genome shotgun (WGS) entry which is preliminary data.</text>
</comment>
<sequence length="144" mass="15893">MQSIGFQEALEQILASDTRYHAEAYAFLRDALEGTLKRRKKARKDAPPSHVNAAELLDGFRIHALQECGPMAVTVLDYWGVRSCEDVGNMVFNLVNAGAFGKTDEDTIESFRLGYDFREAFVIPFLPEPTNLSAGAPGVVGKKK</sequence>
<organism evidence="1 2">
    <name type="scientific">Terrimicrobium sacchariphilum</name>
    <dbReference type="NCBI Taxonomy" id="690879"/>
    <lineage>
        <taxon>Bacteria</taxon>
        <taxon>Pseudomonadati</taxon>
        <taxon>Verrucomicrobiota</taxon>
        <taxon>Terrimicrobiia</taxon>
        <taxon>Terrimicrobiales</taxon>
        <taxon>Terrimicrobiaceae</taxon>
        <taxon>Terrimicrobium</taxon>
    </lineage>
</organism>
<protein>
    <submittedName>
        <fullName evidence="1">Verruc_Plancto-restricted protein</fullName>
    </submittedName>
</protein>
<dbReference type="Proteomes" id="UP000076023">
    <property type="component" value="Unassembled WGS sequence"/>
</dbReference>
<keyword evidence="2" id="KW-1185">Reference proteome</keyword>
<dbReference type="EMBL" id="BDCO01000002">
    <property type="protein sequence ID" value="GAT33731.1"/>
    <property type="molecule type" value="Genomic_DNA"/>
</dbReference>
<dbReference type="RefSeq" id="WP_075079430.1">
    <property type="nucleotide sequence ID" value="NZ_BDCO01000002.1"/>
</dbReference>
<dbReference type="InParanoid" id="A0A146G8E7"/>
<proteinExistence type="predicted"/>
<evidence type="ECO:0000313" key="2">
    <source>
        <dbReference type="Proteomes" id="UP000076023"/>
    </source>
</evidence>
<dbReference type="NCBIfam" id="TIGR04138">
    <property type="entry name" value="Plancto_Ver_chp"/>
    <property type="match status" value="1"/>
</dbReference>
<dbReference type="STRING" id="690879.TSACC_22149"/>